<dbReference type="AlphaFoldDB" id="A0A2G9Q3P6"/>
<evidence type="ECO:0000313" key="2">
    <source>
        <dbReference type="Proteomes" id="UP000228934"/>
    </source>
</evidence>
<reference evidence="2" key="1">
    <citation type="journal article" date="2017" name="Nat. Commun.">
        <title>The North American bullfrog draft genome provides insight into hormonal regulation of long noncoding RNA.</title>
        <authorList>
            <person name="Hammond S.A."/>
            <person name="Warren R.L."/>
            <person name="Vandervalk B.P."/>
            <person name="Kucuk E."/>
            <person name="Khan H."/>
            <person name="Gibb E.A."/>
            <person name="Pandoh P."/>
            <person name="Kirk H."/>
            <person name="Zhao Y."/>
            <person name="Jones M."/>
            <person name="Mungall A.J."/>
            <person name="Coope R."/>
            <person name="Pleasance S."/>
            <person name="Moore R.A."/>
            <person name="Holt R.A."/>
            <person name="Round J.M."/>
            <person name="Ohora S."/>
            <person name="Walle B.V."/>
            <person name="Veldhoen N."/>
            <person name="Helbing C.C."/>
            <person name="Birol I."/>
        </authorList>
    </citation>
    <scope>NUCLEOTIDE SEQUENCE [LARGE SCALE GENOMIC DNA]</scope>
</reference>
<accession>A0A2G9Q3P6</accession>
<dbReference type="Proteomes" id="UP000228934">
    <property type="component" value="Unassembled WGS sequence"/>
</dbReference>
<gene>
    <name evidence="1" type="ORF">AB205_0197840</name>
</gene>
<organism evidence="1 2">
    <name type="scientific">Aquarana catesbeiana</name>
    <name type="common">American bullfrog</name>
    <name type="synonym">Rana catesbeiana</name>
    <dbReference type="NCBI Taxonomy" id="8400"/>
    <lineage>
        <taxon>Eukaryota</taxon>
        <taxon>Metazoa</taxon>
        <taxon>Chordata</taxon>
        <taxon>Craniata</taxon>
        <taxon>Vertebrata</taxon>
        <taxon>Euteleostomi</taxon>
        <taxon>Amphibia</taxon>
        <taxon>Batrachia</taxon>
        <taxon>Anura</taxon>
        <taxon>Neobatrachia</taxon>
        <taxon>Ranoidea</taxon>
        <taxon>Ranidae</taxon>
        <taxon>Aquarana</taxon>
    </lineage>
</organism>
<name>A0A2G9Q3P6_AQUCT</name>
<keyword evidence="2" id="KW-1185">Reference proteome</keyword>
<dbReference type="EMBL" id="KZ369405">
    <property type="protein sequence ID" value="PIO10202.1"/>
    <property type="molecule type" value="Genomic_DNA"/>
</dbReference>
<proteinExistence type="predicted"/>
<sequence>MFFISLSSLCIVKFFKFFIKKKKFAGCTRCVIMCYLPSGDINVLVLCLQPLHHQNVCL</sequence>
<protein>
    <submittedName>
        <fullName evidence="1">Uncharacterized protein</fullName>
    </submittedName>
</protein>
<evidence type="ECO:0000313" key="1">
    <source>
        <dbReference type="EMBL" id="PIO10202.1"/>
    </source>
</evidence>